<dbReference type="InterPro" id="IPR035906">
    <property type="entry name" value="MetI-like_sf"/>
</dbReference>
<dbReference type="EMBL" id="VSSQ01004863">
    <property type="protein sequence ID" value="MPM26929.1"/>
    <property type="molecule type" value="Genomic_DNA"/>
</dbReference>
<dbReference type="CDD" id="cd06261">
    <property type="entry name" value="TM_PBP2"/>
    <property type="match status" value="1"/>
</dbReference>
<dbReference type="SUPFAM" id="SSF161098">
    <property type="entry name" value="MetI-like"/>
    <property type="match status" value="1"/>
</dbReference>
<evidence type="ECO:0000256" key="4">
    <source>
        <dbReference type="ARBA" id="ARBA00022692"/>
    </source>
</evidence>
<organism evidence="9">
    <name type="scientific">bioreactor metagenome</name>
    <dbReference type="NCBI Taxonomy" id="1076179"/>
    <lineage>
        <taxon>unclassified sequences</taxon>
        <taxon>metagenomes</taxon>
        <taxon>ecological metagenomes</taxon>
    </lineage>
</organism>
<protein>
    <submittedName>
        <fullName evidence="9">Bicarbonate transport system permease protein CmpB</fullName>
    </submittedName>
</protein>
<gene>
    <name evidence="9" type="primary">cmpB_3</name>
    <name evidence="9" type="ORF">SDC9_73434</name>
</gene>
<feature type="transmembrane region" description="Helical" evidence="7">
    <location>
        <begin position="159"/>
        <end position="181"/>
    </location>
</feature>
<dbReference type="Gene3D" id="1.10.3720.10">
    <property type="entry name" value="MetI-like"/>
    <property type="match status" value="1"/>
</dbReference>
<sequence length="314" mass="34781">MLYVHSIHIRVNHQVFTFFLMSVVIGRVNLIKEVCEMSESPELMTNGERVAYVQTKRKQTQIRDVMLAVIGILSFFLIWEAVVLTGWVDSKKLCSVLEVFQLFILKFTDPNPDGAVLLVNVWSSLLIALSGFGLAIVIGIPLGWLMGWYKGFDAFMRPIFEIIRPIPPVSWIPLSIVWMGIGLKAKSFIVFFAAFVPCLINSYTGIRQTKEVLKNVGKTFGASYFTVFWKVGIPSSLTMAFAGIKVAIGNAWATLVAAEMLAASSGLGYMILMGRSYGRVDLVILGIVVIGLLGVAISAIISKFEELLMGWKKL</sequence>
<keyword evidence="3" id="KW-1003">Cell membrane</keyword>
<reference evidence="9" key="1">
    <citation type="submission" date="2019-08" db="EMBL/GenBank/DDBJ databases">
        <authorList>
            <person name="Kucharzyk K."/>
            <person name="Murdoch R.W."/>
            <person name="Higgins S."/>
            <person name="Loffler F."/>
        </authorList>
    </citation>
    <scope>NUCLEOTIDE SEQUENCE</scope>
</reference>
<name>A0A644YF18_9ZZZZ</name>
<evidence type="ECO:0000256" key="1">
    <source>
        <dbReference type="ARBA" id="ARBA00004651"/>
    </source>
</evidence>
<evidence type="ECO:0000256" key="2">
    <source>
        <dbReference type="ARBA" id="ARBA00022448"/>
    </source>
</evidence>
<feature type="transmembrane region" description="Helical" evidence="7">
    <location>
        <begin position="187"/>
        <end position="206"/>
    </location>
</feature>
<proteinExistence type="predicted"/>
<accession>A0A644YF18</accession>
<feature type="transmembrane region" description="Helical" evidence="7">
    <location>
        <begin position="121"/>
        <end position="147"/>
    </location>
</feature>
<keyword evidence="5 7" id="KW-1133">Transmembrane helix</keyword>
<keyword evidence="4 7" id="KW-0812">Transmembrane</keyword>
<dbReference type="InterPro" id="IPR000515">
    <property type="entry name" value="MetI-like"/>
</dbReference>
<evidence type="ECO:0000313" key="9">
    <source>
        <dbReference type="EMBL" id="MPM26929.1"/>
    </source>
</evidence>
<evidence type="ECO:0000256" key="6">
    <source>
        <dbReference type="ARBA" id="ARBA00023136"/>
    </source>
</evidence>
<dbReference type="PROSITE" id="PS50928">
    <property type="entry name" value="ABC_TM1"/>
    <property type="match status" value="1"/>
</dbReference>
<feature type="transmembrane region" description="Helical" evidence="7">
    <location>
        <begin position="65"/>
        <end position="88"/>
    </location>
</feature>
<keyword evidence="6 7" id="KW-0472">Membrane</keyword>
<feature type="transmembrane region" description="Helical" evidence="7">
    <location>
        <begin position="250"/>
        <end position="270"/>
    </location>
</feature>
<dbReference type="GO" id="GO:0055085">
    <property type="term" value="P:transmembrane transport"/>
    <property type="evidence" value="ECO:0007669"/>
    <property type="project" value="InterPro"/>
</dbReference>
<feature type="transmembrane region" description="Helical" evidence="7">
    <location>
        <begin position="227"/>
        <end position="244"/>
    </location>
</feature>
<dbReference type="PANTHER" id="PTHR30151:SF0">
    <property type="entry name" value="ABC TRANSPORTER PERMEASE PROTEIN MJ0413-RELATED"/>
    <property type="match status" value="1"/>
</dbReference>
<dbReference type="AlphaFoldDB" id="A0A644YF18"/>
<evidence type="ECO:0000256" key="7">
    <source>
        <dbReference type="SAM" id="Phobius"/>
    </source>
</evidence>
<comment type="caution">
    <text evidence="9">The sequence shown here is derived from an EMBL/GenBank/DDBJ whole genome shotgun (WGS) entry which is preliminary data.</text>
</comment>
<comment type="subcellular location">
    <subcellularLocation>
        <location evidence="1">Cell membrane</location>
        <topology evidence="1">Multi-pass membrane protein</topology>
    </subcellularLocation>
</comment>
<feature type="transmembrane region" description="Helical" evidence="7">
    <location>
        <begin position="282"/>
        <end position="301"/>
    </location>
</feature>
<evidence type="ECO:0000256" key="3">
    <source>
        <dbReference type="ARBA" id="ARBA00022475"/>
    </source>
</evidence>
<keyword evidence="2" id="KW-0813">Transport</keyword>
<dbReference type="PANTHER" id="PTHR30151">
    <property type="entry name" value="ALKANE SULFONATE ABC TRANSPORTER-RELATED, MEMBRANE SUBUNIT"/>
    <property type="match status" value="1"/>
</dbReference>
<feature type="domain" description="ABC transmembrane type-1" evidence="8">
    <location>
        <begin position="121"/>
        <end position="301"/>
    </location>
</feature>
<evidence type="ECO:0000256" key="5">
    <source>
        <dbReference type="ARBA" id="ARBA00022989"/>
    </source>
</evidence>
<dbReference type="GO" id="GO:0005886">
    <property type="term" value="C:plasma membrane"/>
    <property type="evidence" value="ECO:0007669"/>
    <property type="project" value="UniProtKB-SubCell"/>
</dbReference>
<dbReference type="Pfam" id="PF00528">
    <property type="entry name" value="BPD_transp_1"/>
    <property type="match status" value="1"/>
</dbReference>
<evidence type="ECO:0000259" key="8">
    <source>
        <dbReference type="PROSITE" id="PS50928"/>
    </source>
</evidence>